<accession>A0ABV9S9I2</accession>
<sequence>MDVDVVIVGGGPNGLMLACELALGGVRPVVLERLTEPSAEPRSNGLVGQVVRMVDRRGLFERLSGSPGPPRPNNAYFMFAAMPLNLGLLADSPIHNLPVPELKTVRVLEERASELGADIRRGHVLTGLVQDDDGVTLTVDGPGGTHELRAGYVVGADSAHSTVRKAAGIGFPGVTHDRTTSRTANATVPSAWLDPATGALNVPGHGPLLPFLPVRTDRGGFTYAPLPGQPPLIATVEWDQEETGEPMTLDELRASVNRVLGADVPLGPPPGAGPHVLRRLDGGNTRVAQRYREGRVFLVGDAAHVFAAGGTGLNLGMQDAVNLGWKLAAAVNGGTDVLDTYEAERRPAADRTITYSQAQAALLAPGDDVTGLRTLFGELLTQPDVVRVLAGLVAGADVRYPVGEGAHPLAGLLAPDLDLRTPEGTVRLAELVRKARPLLLDLTEHGGLRAEGVEVVRATADTDVTAMLIRPDSYVAWASADAHPDQETLRAAAAQWFGVPVGA</sequence>
<dbReference type="PRINTS" id="PR00420">
    <property type="entry name" value="RNGMNOXGNASE"/>
</dbReference>
<dbReference type="Proteomes" id="UP001595859">
    <property type="component" value="Unassembled WGS sequence"/>
</dbReference>
<dbReference type="PANTHER" id="PTHR43004:SF19">
    <property type="entry name" value="BINDING MONOOXYGENASE, PUTATIVE (JCVI)-RELATED"/>
    <property type="match status" value="1"/>
</dbReference>
<dbReference type="GO" id="GO:0004497">
    <property type="term" value="F:monooxygenase activity"/>
    <property type="evidence" value="ECO:0007669"/>
    <property type="project" value="UniProtKB-KW"/>
</dbReference>
<comment type="cofactor">
    <cofactor evidence="1">
        <name>FAD</name>
        <dbReference type="ChEBI" id="CHEBI:57692"/>
    </cofactor>
</comment>
<protein>
    <submittedName>
        <fullName evidence="5">FAD-dependent monooxygenase</fullName>
    </submittedName>
</protein>
<keyword evidence="5" id="KW-0560">Oxidoreductase</keyword>
<comment type="caution">
    <text evidence="5">The sequence shown here is derived from an EMBL/GenBank/DDBJ whole genome shotgun (WGS) entry which is preliminary data.</text>
</comment>
<feature type="domain" description="FAD-binding" evidence="4">
    <location>
        <begin position="2"/>
        <end position="353"/>
    </location>
</feature>
<dbReference type="InterPro" id="IPR036188">
    <property type="entry name" value="FAD/NAD-bd_sf"/>
</dbReference>
<dbReference type="RefSeq" id="WP_378059134.1">
    <property type="nucleotide sequence ID" value="NZ_JBHSIS010000017.1"/>
</dbReference>
<keyword evidence="6" id="KW-1185">Reference proteome</keyword>
<dbReference type="SUPFAM" id="SSF51905">
    <property type="entry name" value="FAD/NAD(P)-binding domain"/>
    <property type="match status" value="1"/>
</dbReference>
<keyword evidence="3" id="KW-0274">FAD</keyword>
<proteinExistence type="predicted"/>
<dbReference type="Gene3D" id="3.30.70.2450">
    <property type="match status" value="1"/>
</dbReference>
<dbReference type="Gene3D" id="3.50.50.60">
    <property type="entry name" value="FAD/NAD(P)-binding domain"/>
    <property type="match status" value="2"/>
</dbReference>
<evidence type="ECO:0000256" key="3">
    <source>
        <dbReference type="ARBA" id="ARBA00022827"/>
    </source>
</evidence>
<dbReference type="Pfam" id="PF21274">
    <property type="entry name" value="Rng_hyd_C"/>
    <property type="match status" value="1"/>
</dbReference>
<evidence type="ECO:0000256" key="1">
    <source>
        <dbReference type="ARBA" id="ARBA00001974"/>
    </source>
</evidence>
<organism evidence="5 6">
    <name type="scientific">Actinophytocola glycyrrhizae</name>
    <dbReference type="NCBI Taxonomy" id="2044873"/>
    <lineage>
        <taxon>Bacteria</taxon>
        <taxon>Bacillati</taxon>
        <taxon>Actinomycetota</taxon>
        <taxon>Actinomycetes</taxon>
        <taxon>Pseudonocardiales</taxon>
        <taxon>Pseudonocardiaceae</taxon>
    </lineage>
</organism>
<name>A0ABV9S9I2_9PSEU</name>
<evidence type="ECO:0000313" key="6">
    <source>
        <dbReference type="Proteomes" id="UP001595859"/>
    </source>
</evidence>
<dbReference type="InterPro" id="IPR002938">
    <property type="entry name" value="FAD-bd"/>
</dbReference>
<keyword evidence="2" id="KW-0285">Flavoprotein</keyword>
<dbReference type="Pfam" id="PF01494">
    <property type="entry name" value="FAD_binding_3"/>
    <property type="match status" value="1"/>
</dbReference>
<evidence type="ECO:0000256" key="2">
    <source>
        <dbReference type="ARBA" id="ARBA00022630"/>
    </source>
</evidence>
<evidence type="ECO:0000313" key="5">
    <source>
        <dbReference type="EMBL" id="MFC4857147.1"/>
    </source>
</evidence>
<reference evidence="6" key="1">
    <citation type="journal article" date="2019" name="Int. J. Syst. Evol. Microbiol.">
        <title>The Global Catalogue of Microorganisms (GCM) 10K type strain sequencing project: providing services to taxonomists for standard genome sequencing and annotation.</title>
        <authorList>
            <consortium name="The Broad Institute Genomics Platform"/>
            <consortium name="The Broad Institute Genome Sequencing Center for Infectious Disease"/>
            <person name="Wu L."/>
            <person name="Ma J."/>
        </authorList>
    </citation>
    <scope>NUCLEOTIDE SEQUENCE [LARGE SCALE GENOMIC DNA]</scope>
    <source>
        <strain evidence="6">ZS-22-S1</strain>
    </source>
</reference>
<dbReference type="PANTHER" id="PTHR43004">
    <property type="entry name" value="TRK SYSTEM POTASSIUM UPTAKE PROTEIN"/>
    <property type="match status" value="1"/>
</dbReference>
<evidence type="ECO:0000259" key="4">
    <source>
        <dbReference type="Pfam" id="PF01494"/>
    </source>
</evidence>
<dbReference type="Gene3D" id="3.40.30.120">
    <property type="match status" value="1"/>
</dbReference>
<gene>
    <name evidence="5" type="ORF">ACFPCV_26940</name>
</gene>
<keyword evidence="5" id="KW-0503">Monooxygenase</keyword>
<dbReference type="InterPro" id="IPR050641">
    <property type="entry name" value="RIFMO-like"/>
</dbReference>
<dbReference type="EMBL" id="JBHSIS010000017">
    <property type="protein sequence ID" value="MFC4857147.1"/>
    <property type="molecule type" value="Genomic_DNA"/>
</dbReference>